<comment type="caution">
    <text evidence="1">The sequence shown here is derived from an EMBL/GenBank/DDBJ whole genome shotgun (WGS) entry which is preliminary data.</text>
</comment>
<dbReference type="RefSeq" id="WP_188038683.1">
    <property type="nucleotide sequence ID" value="NZ_JACVHF010000002.1"/>
</dbReference>
<organism evidence="1 2">
    <name type="scientific">Heliobacterium chlorum</name>
    <dbReference type="NCBI Taxonomy" id="2698"/>
    <lineage>
        <taxon>Bacteria</taxon>
        <taxon>Bacillati</taxon>
        <taxon>Bacillota</taxon>
        <taxon>Clostridia</taxon>
        <taxon>Eubacteriales</taxon>
        <taxon>Heliobacteriaceae</taxon>
        <taxon>Heliobacterium</taxon>
    </lineage>
</organism>
<dbReference type="Proteomes" id="UP000617402">
    <property type="component" value="Unassembled WGS sequence"/>
</dbReference>
<accession>A0ABR7SZU2</accession>
<evidence type="ECO:0000313" key="1">
    <source>
        <dbReference type="EMBL" id="MBC9783525.1"/>
    </source>
</evidence>
<protein>
    <submittedName>
        <fullName evidence="1">Uncharacterized protein</fullName>
    </submittedName>
</protein>
<name>A0ABR7SZU2_HELCL</name>
<gene>
    <name evidence="1" type="ORF">H1S01_03235</name>
</gene>
<sequence length="149" mass="17077">MSLDRFFGWYPKYKKFKDNPTVKKIYEFLSEPESIDKMISACENGKPALSGIVQKLEEQFANDPYLTLSNNTVKQLIGSLIKEVLYDFGYIVNIQRVVSNSQVFSSATHYCKDDEKVKKILVRKLVIEDVSPLAPTEETLLEEEDAITE</sequence>
<proteinExistence type="predicted"/>
<reference evidence="1 2" key="1">
    <citation type="submission" date="2020-07" db="EMBL/GenBank/DDBJ databases">
        <title>Draft whole-genome sequence of Heliobacterium chlorum DSM 3682, type strain.</title>
        <authorList>
            <person name="Kyndt J.A."/>
            <person name="Meyer T.E."/>
            <person name="Imhoff J.F."/>
        </authorList>
    </citation>
    <scope>NUCLEOTIDE SEQUENCE [LARGE SCALE GENOMIC DNA]</scope>
    <source>
        <strain evidence="1 2">DSM 3682</strain>
    </source>
</reference>
<evidence type="ECO:0000313" key="2">
    <source>
        <dbReference type="Proteomes" id="UP000617402"/>
    </source>
</evidence>
<keyword evidence="2" id="KW-1185">Reference proteome</keyword>
<dbReference type="EMBL" id="JACVHF010000002">
    <property type="protein sequence ID" value="MBC9783525.1"/>
    <property type="molecule type" value="Genomic_DNA"/>
</dbReference>